<feature type="binding site" evidence="1">
    <location>
        <position position="124"/>
    </location>
    <ligand>
        <name>Mg(2+)</name>
        <dbReference type="ChEBI" id="CHEBI:18420"/>
    </ligand>
</feature>
<dbReference type="PaxDb" id="284590-Q6CQX7"/>
<dbReference type="FunCoup" id="Q6CQX7">
    <property type="interactions" value="20"/>
</dbReference>
<evidence type="ECO:0000313" key="3">
    <source>
        <dbReference type="Proteomes" id="UP000000598"/>
    </source>
</evidence>
<dbReference type="eggNOG" id="ENOG502RZ5Y">
    <property type="taxonomic scope" value="Eukaryota"/>
</dbReference>
<feature type="binding site" evidence="1">
    <location>
        <begin position="101"/>
        <end position="104"/>
    </location>
    <ligand>
        <name>substrate</name>
    </ligand>
</feature>
<feature type="binding site" evidence="1">
    <location>
        <position position="123"/>
    </location>
    <ligand>
        <name>substrate</name>
    </ligand>
</feature>
<dbReference type="GO" id="GO:0047443">
    <property type="term" value="F:4-hydroxy-4-methyl-2-oxoglutarate aldolase activity"/>
    <property type="evidence" value="ECO:0007669"/>
    <property type="project" value="TreeGrafter"/>
</dbReference>
<dbReference type="Proteomes" id="UP000000598">
    <property type="component" value="Chromosome D"/>
</dbReference>
<dbReference type="AlphaFoldDB" id="Q6CQX7"/>
<dbReference type="InterPro" id="IPR005493">
    <property type="entry name" value="RraA/RraA-like"/>
</dbReference>
<protein>
    <submittedName>
        <fullName evidence="2">KLLA0D13442p</fullName>
    </submittedName>
</protein>
<keyword evidence="1" id="KW-0460">Magnesium</keyword>
<evidence type="ECO:0000256" key="1">
    <source>
        <dbReference type="PIRSR" id="PIRSR605493-1"/>
    </source>
</evidence>
<keyword evidence="3" id="KW-1185">Reference proteome</keyword>
<dbReference type="GO" id="GO:0008948">
    <property type="term" value="F:oxaloacetate decarboxylase activity"/>
    <property type="evidence" value="ECO:0007669"/>
    <property type="project" value="TreeGrafter"/>
</dbReference>
<name>Q6CQX7_KLULA</name>
<dbReference type="InterPro" id="IPR036704">
    <property type="entry name" value="RraA/RraA-like_sf"/>
</dbReference>
<dbReference type="RefSeq" id="XP_453662.1">
    <property type="nucleotide sequence ID" value="XM_453662.1"/>
</dbReference>
<comment type="cofactor">
    <cofactor evidence="1">
        <name>Mg(2+)</name>
        <dbReference type="ChEBI" id="CHEBI:18420"/>
    </cofactor>
</comment>
<accession>Q6CQX7</accession>
<keyword evidence="1" id="KW-0479">Metal-binding</keyword>
<dbReference type="STRING" id="284590.Q6CQX7"/>
<proteinExistence type="predicted"/>
<dbReference type="EMBL" id="CR382124">
    <property type="protein sequence ID" value="CAH00758.1"/>
    <property type="molecule type" value="Genomic_DNA"/>
</dbReference>
<dbReference type="PANTHER" id="PTHR33254">
    <property type="entry name" value="4-HYDROXY-4-METHYL-2-OXOGLUTARATE ALDOLASE 3-RELATED"/>
    <property type="match status" value="1"/>
</dbReference>
<gene>
    <name evidence="2" type="ORF">KLLA0_D13442g</name>
</gene>
<evidence type="ECO:0000313" key="2">
    <source>
        <dbReference type="EMBL" id="CAH00758.1"/>
    </source>
</evidence>
<dbReference type="SUPFAM" id="SSF89562">
    <property type="entry name" value="RraA-like"/>
    <property type="match status" value="1"/>
</dbReference>
<dbReference type="Pfam" id="PF03737">
    <property type="entry name" value="RraA-like"/>
    <property type="match status" value="1"/>
</dbReference>
<dbReference type="OMA" id="MTAYEDF"/>
<dbReference type="GeneID" id="2893609"/>
<dbReference type="GO" id="GO:0046872">
    <property type="term" value="F:metal ion binding"/>
    <property type="evidence" value="ECO:0007669"/>
    <property type="project" value="UniProtKB-KW"/>
</dbReference>
<sequence length="235" mass="25766">MSEYLARLRHFTTCDISDGLLNLYGITNGGYFPNLVRRSGSGTIVGRAFPVLFGHKNATQDKPSVNYIDNVPAESIVTIGMTEDLQLSSAPYTKPIQGMYGGLMSTRAKYLGSHGTVVFGRIRDIEEHKALDHSVFSYGIGTCAPKAVLKPISYNCELKIKISDGTTETINPGDYLVCDDHGMVRIPTAAVDLDKLITYIEKSIEADDLVSQDIKEGKPAAQSQSERRAILKQYL</sequence>
<dbReference type="CDD" id="cd16841">
    <property type="entry name" value="RraA_family"/>
    <property type="match status" value="1"/>
</dbReference>
<dbReference type="HOGENOM" id="CLU_072626_0_1_1"/>
<organism evidence="2 3">
    <name type="scientific">Kluyveromyces lactis (strain ATCC 8585 / CBS 2359 / DSM 70799 / NBRC 1267 / NRRL Y-1140 / WM37)</name>
    <name type="common">Yeast</name>
    <name type="synonym">Candida sphaerica</name>
    <dbReference type="NCBI Taxonomy" id="284590"/>
    <lineage>
        <taxon>Eukaryota</taxon>
        <taxon>Fungi</taxon>
        <taxon>Dikarya</taxon>
        <taxon>Ascomycota</taxon>
        <taxon>Saccharomycotina</taxon>
        <taxon>Saccharomycetes</taxon>
        <taxon>Saccharomycetales</taxon>
        <taxon>Saccharomycetaceae</taxon>
        <taxon>Kluyveromyces</taxon>
    </lineage>
</organism>
<dbReference type="PANTHER" id="PTHR33254:SF28">
    <property type="entry name" value="4-HYDROXY-4-METHYL-2-OXOGLUTARATE ALDOLASE"/>
    <property type="match status" value="1"/>
</dbReference>
<dbReference type="Gene3D" id="3.50.30.40">
    <property type="entry name" value="Ribonuclease E inhibitor RraA/RraA-like"/>
    <property type="match status" value="1"/>
</dbReference>
<dbReference type="KEGG" id="kla:KLLA0_D13442g"/>
<dbReference type="InParanoid" id="Q6CQX7"/>
<reference evidence="2 3" key="1">
    <citation type="journal article" date="2004" name="Nature">
        <title>Genome evolution in yeasts.</title>
        <authorList>
            <consortium name="Genolevures"/>
            <person name="Dujon B."/>
            <person name="Sherman D."/>
            <person name="Fischer G."/>
            <person name="Durrens P."/>
            <person name="Casaregola S."/>
            <person name="Lafontaine I."/>
            <person name="de Montigny J."/>
            <person name="Marck C."/>
            <person name="Neuveglise C."/>
            <person name="Talla E."/>
            <person name="Goffard N."/>
            <person name="Frangeul L."/>
            <person name="Aigle M."/>
            <person name="Anthouard V."/>
            <person name="Babour A."/>
            <person name="Barbe V."/>
            <person name="Barnay S."/>
            <person name="Blanchin S."/>
            <person name="Beckerich J.M."/>
            <person name="Beyne E."/>
            <person name="Bleykasten C."/>
            <person name="Boisrame A."/>
            <person name="Boyer J."/>
            <person name="Cattolico L."/>
            <person name="Confanioleri F."/>
            <person name="de Daruvar A."/>
            <person name="Despons L."/>
            <person name="Fabre E."/>
            <person name="Fairhead C."/>
            <person name="Ferry-Dumazet H."/>
            <person name="Groppi A."/>
            <person name="Hantraye F."/>
            <person name="Hennequin C."/>
            <person name="Jauniaux N."/>
            <person name="Joyet P."/>
            <person name="Kachouri R."/>
            <person name="Kerrest A."/>
            <person name="Koszul R."/>
            <person name="Lemaire M."/>
            <person name="Lesur I."/>
            <person name="Ma L."/>
            <person name="Muller H."/>
            <person name="Nicaud J.M."/>
            <person name="Nikolski M."/>
            <person name="Oztas S."/>
            <person name="Ozier-Kalogeropoulos O."/>
            <person name="Pellenz S."/>
            <person name="Potier S."/>
            <person name="Richard G.F."/>
            <person name="Straub M.L."/>
            <person name="Suleau A."/>
            <person name="Swennene D."/>
            <person name="Tekaia F."/>
            <person name="Wesolowski-Louvel M."/>
            <person name="Westhof E."/>
            <person name="Wirth B."/>
            <person name="Zeniou-Meyer M."/>
            <person name="Zivanovic I."/>
            <person name="Bolotin-Fukuhara M."/>
            <person name="Thierry A."/>
            <person name="Bouchier C."/>
            <person name="Caudron B."/>
            <person name="Scarpelli C."/>
            <person name="Gaillardin C."/>
            <person name="Weissenbach J."/>
            <person name="Wincker P."/>
            <person name="Souciet J.L."/>
        </authorList>
    </citation>
    <scope>NUCLEOTIDE SEQUENCE [LARGE SCALE GENOMIC DNA]</scope>
    <source>
        <strain evidence="3">ATCC 8585 / CBS 2359 / DSM 70799 / NBRC 1267 / NRRL Y-1140 / WM37</strain>
    </source>
</reference>